<dbReference type="UniPathway" id="UPA00098">
    <property type="reaction ID" value="UER00359"/>
</dbReference>
<comment type="similarity">
    <text evidence="8">Belongs to the glutamate 5-kinase family.</text>
</comment>
<keyword evidence="5 8" id="KW-0547">Nucleotide-binding</keyword>
<feature type="binding site" evidence="8">
    <location>
        <begin position="167"/>
        <end position="168"/>
    </location>
    <ligand>
        <name>ATP</name>
        <dbReference type="ChEBI" id="CHEBI:30616"/>
    </ligand>
</feature>
<dbReference type="Proteomes" id="UP000029507">
    <property type="component" value="Chromosome"/>
</dbReference>
<accession>A0A089LZ83</accession>
<keyword evidence="3 8" id="KW-0641">Proline biosynthesis</keyword>
<dbReference type="Gene3D" id="2.30.130.10">
    <property type="entry name" value="PUA domain"/>
    <property type="match status" value="1"/>
</dbReference>
<evidence type="ECO:0000256" key="2">
    <source>
        <dbReference type="ARBA" id="ARBA00022605"/>
    </source>
</evidence>
<dbReference type="STRING" id="169760.PSTEL_17265"/>
<feature type="binding site" evidence="8">
    <location>
        <position position="147"/>
    </location>
    <ligand>
        <name>substrate</name>
    </ligand>
</feature>
<dbReference type="SUPFAM" id="SSF88697">
    <property type="entry name" value="PUA domain-like"/>
    <property type="match status" value="1"/>
</dbReference>
<feature type="binding site" evidence="8">
    <location>
        <position position="135"/>
    </location>
    <ligand>
        <name>substrate</name>
    </ligand>
</feature>
<dbReference type="OrthoDB" id="9804434at2"/>
<dbReference type="FunFam" id="3.40.1160.10:FF:000018">
    <property type="entry name" value="Glutamate 5-kinase"/>
    <property type="match status" value="1"/>
</dbReference>
<dbReference type="InterPro" id="IPR011529">
    <property type="entry name" value="Glu_5kinase"/>
</dbReference>
<dbReference type="InterPro" id="IPR015947">
    <property type="entry name" value="PUA-like_sf"/>
</dbReference>
<dbReference type="PANTHER" id="PTHR43654">
    <property type="entry name" value="GLUTAMATE 5-KINASE"/>
    <property type="match status" value="1"/>
</dbReference>
<comment type="catalytic activity">
    <reaction evidence="8">
        <text>L-glutamate + ATP = L-glutamyl 5-phosphate + ADP</text>
        <dbReference type="Rhea" id="RHEA:14877"/>
        <dbReference type="ChEBI" id="CHEBI:29985"/>
        <dbReference type="ChEBI" id="CHEBI:30616"/>
        <dbReference type="ChEBI" id="CHEBI:58274"/>
        <dbReference type="ChEBI" id="CHEBI:456216"/>
        <dbReference type="EC" id="2.7.2.11"/>
    </reaction>
</comment>
<feature type="binding site" evidence="8">
    <location>
        <begin position="209"/>
        <end position="215"/>
    </location>
    <ligand>
        <name>ATP</name>
        <dbReference type="ChEBI" id="CHEBI:30616"/>
    </ligand>
</feature>
<dbReference type="InterPro" id="IPR002478">
    <property type="entry name" value="PUA"/>
</dbReference>
<dbReference type="GO" id="GO:0005829">
    <property type="term" value="C:cytosol"/>
    <property type="evidence" value="ECO:0007669"/>
    <property type="project" value="TreeGrafter"/>
</dbReference>
<keyword evidence="6 8" id="KW-0418">Kinase</keyword>
<dbReference type="CDD" id="cd21157">
    <property type="entry name" value="PUA_G5K"/>
    <property type="match status" value="1"/>
</dbReference>
<evidence type="ECO:0000256" key="1">
    <source>
        <dbReference type="ARBA" id="ARBA00022490"/>
    </source>
</evidence>
<keyword evidence="2 8" id="KW-0028">Amino-acid biosynthesis</keyword>
<dbReference type="EC" id="2.7.2.11" evidence="8"/>
<dbReference type="RefSeq" id="WP_038696974.1">
    <property type="nucleotide sequence ID" value="NZ_CP009286.1"/>
</dbReference>
<dbReference type="EMBL" id="CP009286">
    <property type="protein sequence ID" value="AIQ64588.1"/>
    <property type="molecule type" value="Genomic_DNA"/>
</dbReference>
<comment type="pathway">
    <text evidence="8">Amino-acid biosynthesis; L-proline biosynthesis; L-glutamate 5-semialdehyde from L-glutamate: step 1/2.</text>
</comment>
<name>A0A089LZ83_9BACL</name>
<dbReference type="HOGENOM" id="CLU_025400_2_0_9"/>
<dbReference type="GO" id="GO:0003723">
    <property type="term" value="F:RNA binding"/>
    <property type="evidence" value="ECO:0007669"/>
    <property type="project" value="InterPro"/>
</dbReference>
<dbReference type="KEGG" id="pste:PSTEL_17265"/>
<organism evidence="10 11">
    <name type="scientific">Paenibacillus stellifer</name>
    <dbReference type="NCBI Taxonomy" id="169760"/>
    <lineage>
        <taxon>Bacteria</taxon>
        <taxon>Bacillati</taxon>
        <taxon>Bacillota</taxon>
        <taxon>Bacilli</taxon>
        <taxon>Bacillales</taxon>
        <taxon>Paenibacillaceae</taxon>
        <taxon>Paenibacillus</taxon>
    </lineage>
</organism>
<evidence type="ECO:0000256" key="3">
    <source>
        <dbReference type="ARBA" id="ARBA00022650"/>
    </source>
</evidence>
<evidence type="ECO:0000313" key="11">
    <source>
        <dbReference type="Proteomes" id="UP000029507"/>
    </source>
</evidence>
<feature type="domain" description="PUA" evidence="9">
    <location>
        <begin position="275"/>
        <end position="354"/>
    </location>
</feature>
<dbReference type="InterPro" id="IPR001048">
    <property type="entry name" value="Asp/Glu/Uridylate_kinase"/>
</dbReference>
<dbReference type="PROSITE" id="PS00902">
    <property type="entry name" value="GLUTAMATE_5_KINASE"/>
    <property type="match status" value="1"/>
</dbReference>
<evidence type="ECO:0000259" key="9">
    <source>
        <dbReference type="SMART" id="SM00359"/>
    </source>
</evidence>
<comment type="function">
    <text evidence="8">Catalyzes the transfer of a phosphate group to glutamate to form L-glutamate 5-phosphate.</text>
</comment>
<dbReference type="CDD" id="cd04242">
    <property type="entry name" value="AAK_G5K_ProB"/>
    <property type="match status" value="1"/>
</dbReference>
<comment type="subcellular location">
    <subcellularLocation>
        <location evidence="8">Cytoplasm</location>
    </subcellularLocation>
</comment>
<dbReference type="GO" id="GO:0055129">
    <property type="term" value="P:L-proline biosynthetic process"/>
    <property type="evidence" value="ECO:0007669"/>
    <property type="project" value="UniProtKB-UniRule"/>
</dbReference>
<dbReference type="InterPro" id="IPR019797">
    <property type="entry name" value="Glutamate_5-kinase_CS"/>
</dbReference>
<reference evidence="10 11" key="1">
    <citation type="submission" date="2014-08" db="EMBL/GenBank/DDBJ databases">
        <title>Comparative genomics of the Paenibacillus odorifer group.</title>
        <authorList>
            <person name="den Bakker H.C."/>
            <person name="Tsai Y.-C."/>
            <person name="Martin N."/>
            <person name="Korlach J."/>
            <person name="Wiedmann M."/>
        </authorList>
    </citation>
    <scope>NUCLEOTIDE SEQUENCE [LARGE SCALE GENOMIC DNA]</scope>
    <source>
        <strain evidence="10 11">DSM 14472</strain>
    </source>
</reference>
<evidence type="ECO:0000256" key="4">
    <source>
        <dbReference type="ARBA" id="ARBA00022679"/>
    </source>
</evidence>
<dbReference type="InterPro" id="IPR001057">
    <property type="entry name" value="Glu/AcGlu_kinase"/>
</dbReference>
<dbReference type="SMART" id="SM00359">
    <property type="entry name" value="PUA"/>
    <property type="match status" value="1"/>
</dbReference>
<dbReference type="Pfam" id="PF00696">
    <property type="entry name" value="AA_kinase"/>
    <property type="match status" value="1"/>
</dbReference>
<evidence type="ECO:0000256" key="8">
    <source>
        <dbReference type="HAMAP-Rule" id="MF_00456"/>
    </source>
</evidence>
<evidence type="ECO:0000256" key="5">
    <source>
        <dbReference type="ARBA" id="ARBA00022741"/>
    </source>
</evidence>
<dbReference type="Gene3D" id="3.40.1160.10">
    <property type="entry name" value="Acetylglutamate kinase-like"/>
    <property type="match status" value="1"/>
</dbReference>
<keyword evidence="11" id="KW-1185">Reference proteome</keyword>
<dbReference type="PANTHER" id="PTHR43654:SF1">
    <property type="entry name" value="ISOPENTENYL PHOSPHATE KINASE"/>
    <property type="match status" value="1"/>
</dbReference>
<dbReference type="GO" id="GO:0004349">
    <property type="term" value="F:glutamate 5-kinase activity"/>
    <property type="evidence" value="ECO:0007669"/>
    <property type="project" value="UniProtKB-UniRule"/>
</dbReference>
<proteinExistence type="inferred from homology"/>
<gene>
    <name evidence="8" type="primary">proB</name>
    <name evidence="10" type="ORF">PSTEL_17265</name>
</gene>
<dbReference type="InterPro" id="IPR036393">
    <property type="entry name" value="AceGlu_kinase-like_sf"/>
</dbReference>
<dbReference type="NCBIfam" id="TIGR01027">
    <property type="entry name" value="proB"/>
    <property type="match status" value="1"/>
</dbReference>
<keyword evidence="4 8" id="KW-0808">Transferase</keyword>
<dbReference type="InterPro" id="IPR036974">
    <property type="entry name" value="PUA_sf"/>
</dbReference>
<keyword evidence="1 8" id="KW-0963">Cytoplasm</keyword>
<feature type="binding site" evidence="8">
    <location>
        <position position="48"/>
    </location>
    <ligand>
        <name>substrate</name>
    </ligand>
</feature>
<protein>
    <recommendedName>
        <fullName evidence="8">Glutamate 5-kinase</fullName>
        <ecNumber evidence="8">2.7.2.11</ecNumber>
    </recommendedName>
    <alternativeName>
        <fullName evidence="8">Gamma-glutamyl kinase</fullName>
        <shortName evidence="8">GK</shortName>
    </alternativeName>
</protein>
<sequence>MTTRLVVKIGSSSLTSAEGGLNHESVAYFASEIAHLRRSGCEVLLVTSGAVAAGFRSIGYQVRPKLLHEKQAAAAVGQALLMQAYQEAFSSHGLTAAQILLTRTDFRSRRAMNNAVMTVEELLRQGVIPIFNENDTVSVDELKFGDNDTLSALVANLLKASRLIVITDIDGLYSSDPRHNPDAERYRLVEEITPEIYAIAGGAGTAVGTGGMRSKIDAAKIATRGGVPVFIGRVIESGDLLLAAQGEGKGTYFATTLSSMPVKKQWLGFMSTPLGSLIVDAGAEEALVHGGHSLLPVGVKEVQGSFHAGDVVEVLGPEGKLLGRGIVNYDDTQLRGILGLPGKEVFERLGEEIHRLEVIHRDEWITLA</sequence>
<evidence type="ECO:0000256" key="6">
    <source>
        <dbReference type="ARBA" id="ARBA00022777"/>
    </source>
</evidence>
<dbReference type="PIRSF" id="PIRSF000729">
    <property type="entry name" value="GK"/>
    <property type="match status" value="1"/>
</dbReference>
<dbReference type="InterPro" id="IPR041739">
    <property type="entry name" value="G5K_ProB"/>
</dbReference>
<dbReference type="HAMAP" id="MF_00456">
    <property type="entry name" value="ProB"/>
    <property type="match status" value="1"/>
</dbReference>
<keyword evidence="7 8" id="KW-0067">ATP-binding</keyword>
<feature type="binding site" evidence="8">
    <location>
        <position position="8"/>
    </location>
    <ligand>
        <name>ATP</name>
        <dbReference type="ChEBI" id="CHEBI:30616"/>
    </ligand>
</feature>
<dbReference type="InterPro" id="IPR005715">
    <property type="entry name" value="Glu_5kinase/COase_Synthase"/>
</dbReference>
<evidence type="ECO:0000256" key="7">
    <source>
        <dbReference type="ARBA" id="ARBA00022840"/>
    </source>
</evidence>
<dbReference type="SUPFAM" id="SSF53633">
    <property type="entry name" value="Carbamate kinase-like"/>
    <property type="match status" value="1"/>
</dbReference>
<evidence type="ECO:0000313" key="10">
    <source>
        <dbReference type="EMBL" id="AIQ64588.1"/>
    </source>
</evidence>
<dbReference type="PROSITE" id="PS50890">
    <property type="entry name" value="PUA"/>
    <property type="match status" value="1"/>
</dbReference>
<dbReference type="GO" id="GO:0005524">
    <property type="term" value="F:ATP binding"/>
    <property type="evidence" value="ECO:0007669"/>
    <property type="project" value="UniProtKB-KW"/>
</dbReference>
<dbReference type="Pfam" id="PF01472">
    <property type="entry name" value="PUA"/>
    <property type="match status" value="1"/>
</dbReference>
<dbReference type="AlphaFoldDB" id="A0A089LZ83"/>
<dbReference type="PRINTS" id="PR00474">
    <property type="entry name" value="GLU5KINASE"/>
</dbReference>